<dbReference type="AlphaFoldDB" id="T1K0A6"/>
<protein>
    <submittedName>
        <fullName evidence="1">Uncharacterized protein</fullName>
    </submittedName>
</protein>
<evidence type="ECO:0000313" key="2">
    <source>
        <dbReference type="Proteomes" id="UP000015104"/>
    </source>
</evidence>
<evidence type="ECO:0000313" key="1">
    <source>
        <dbReference type="EnsemblMetazoa" id="tetur03g07030.1"/>
    </source>
</evidence>
<organism evidence="1 2">
    <name type="scientific">Tetranychus urticae</name>
    <name type="common">Two-spotted spider mite</name>
    <dbReference type="NCBI Taxonomy" id="32264"/>
    <lineage>
        <taxon>Eukaryota</taxon>
        <taxon>Metazoa</taxon>
        <taxon>Ecdysozoa</taxon>
        <taxon>Arthropoda</taxon>
        <taxon>Chelicerata</taxon>
        <taxon>Arachnida</taxon>
        <taxon>Acari</taxon>
        <taxon>Acariformes</taxon>
        <taxon>Trombidiformes</taxon>
        <taxon>Prostigmata</taxon>
        <taxon>Eleutherengona</taxon>
        <taxon>Raphignathae</taxon>
        <taxon>Tetranychoidea</taxon>
        <taxon>Tetranychidae</taxon>
        <taxon>Tetranychus</taxon>
    </lineage>
</organism>
<reference evidence="1" key="2">
    <citation type="submission" date="2015-06" db="UniProtKB">
        <authorList>
            <consortium name="EnsemblMetazoa"/>
        </authorList>
    </citation>
    <scope>IDENTIFICATION</scope>
</reference>
<keyword evidence="2" id="KW-1185">Reference proteome</keyword>
<dbReference type="EnsemblMetazoa" id="tetur03g07030.1">
    <property type="protein sequence ID" value="tetur03g07030.1"/>
    <property type="gene ID" value="tetur03g07030"/>
</dbReference>
<proteinExistence type="predicted"/>
<accession>T1K0A6</accession>
<dbReference type="Proteomes" id="UP000015104">
    <property type="component" value="Unassembled WGS sequence"/>
</dbReference>
<dbReference type="EMBL" id="CAEY01001135">
    <property type="status" value="NOT_ANNOTATED_CDS"/>
    <property type="molecule type" value="Genomic_DNA"/>
</dbReference>
<sequence length="45" mass="5187">MYAKALDRFAITGKTIFEDVFHTEVNLTAEECAALCYRWNDNDTV</sequence>
<dbReference type="HOGENOM" id="CLU_3208215_0_0_1"/>
<name>T1K0A6_TETUR</name>
<reference evidence="2" key="1">
    <citation type="submission" date="2011-08" db="EMBL/GenBank/DDBJ databases">
        <authorList>
            <person name="Rombauts S."/>
        </authorList>
    </citation>
    <scope>NUCLEOTIDE SEQUENCE</scope>
    <source>
        <strain evidence="2">London</strain>
    </source>
</reference>